<name>A0A4P7C244_9GAMM</name>
<dbReference type="RefSeq" id="WP_134359036.1">
    <property type="nucleotide sequence ID" value="NZ_CP038033.1"/>
</dbReference>
<dbReference type="AlphaFoldDB" id="A0A4P7C244"/>
<accession>A0A4P7C244</accession>
<dbReference type="Pfam" id="PF03013">
    <property type="entry name" value="Pyr_excise"/>
    <property type="match status" value="1"/>
</dbReference>
<dbReference type="OrthoDB" id="9782576at2"/>
<evidence type="ECO:0000313" key="2">
    <source>
        <dbReference type="Proteomes" id="UP000294325"/>
    </source>
</evidence>
<dbReference type="EMBL" id="CP038033">
    <property type="protein sequence ID" value="QBQ55779.1"/>
    <property type="molecule type" value="Genomic_DNA"/>
</dbReference>
<gene>
    <name evidence="1" type="ORF">E3U44_15615</name>
</gene>
<protein>
    <recommendedName>
        <fullName evidence="3">DNA lyase</fullName>
    </recommendedName>
</protein>
<dbReference type="KEGG" id="nwr:E3U44_15615"/>
<evidence type="ECO:0008006" key="3">
    <source>
        <dbReference type="Google" id="ProtNLM"/>
    </source>
</evidence>
<proteinExistence type="predicted"/>
<evidence type="ECO:0000313" key="1">
    <source>
        <dbReference type="EMBL" id="QBQ55779.1"/>
    </source>
</evidence>
<dbReference type="InterPro" id="IPR004260">
    <property type="entry name" value="Pyr-dimer_DNA_glycosylase"/>
</dbReference>
<organism evidence="1 2">
    <name type="scientific">Nitrosococcus wardiae</name>
    <dbReference type="NCBI Taxonomy" id="1814290"/>
    <lineage>
        <taxon>Bacteria</taxon>
        <taxon>Pseudomonadati</taxon>
        <taxon>Pseudomonadota</taxon>
        <taxon>Gammaproteobacteria</taxon>
        <taxon>Chromatiales</taxon>
        <taxon>Chromatiaceae</taxon>
        <taxon>Nitrosococcus</taxon>
    </lineage>
</organism>
<dbReference type="Proteomes" id="UP000294325">
    <property type="component" value="Chromosome"/>
</dbReference>
<reference evidence="1 2" key="1">
    <citation type="submission" date="2019-03" db="EMBL/GenBank/DDBJ databases">
        <title>The genome sequence of Nitrosococcus wardiae strain D1FHST reveals the archetypal metabolic capacity of ammonia-oxidizing Gammaproteobacteria.</title>
        <authorList>
            <person name="Wang L."/>
            <person name="Lim C.K."/>
            <person name="Hanson T.E."/>
            <person name="Dang H."/>
            <person name="Klotz M.G."/>
        </authorList>
    </citation>
    <scope>NUCLEOTIDE SEQUENCE [LARGE SCALE GENOMIC DNA]</scope>
    <source>
        <strain evidence="1 2">D1FHS</strain>
    </source>
</reference>
<sequence length="145" mass="16880">MRLWSIHPKYLDQKGLVALWREGLLAQKVLMGQTQGYKFHPQLMRFRKTKDSILAVGTYLVEIMKEAERRGYRFDESKIVKSGNCSKIDVQAGQIEYEWNHLLKKLKARSSNVYDMNRGVVDKEAHPLFRIVSGGIEDWERPGVK</sequence>
<keyword evidence="2" id="KW-1185">Reference proteome</keyword>